<accession>A0A0X8JSC1</accession>
<dbReference type="Gene3D" id="3.10.270.10">
    <property type="entry name" value="Urate Oxidase"/>
    <property type="match status" value="1"/>
</dbReference>
<dbReference type="NCBIfam" id="NF010200">
    <property type="entry name" value="PRK13674.1-1"/>
    <property type="match status" value="1"/>
</dbReference>
<sequence length="268" mass="29735">MADVQSQAPSIPLHINRVGIRNMTMPILVRQRDYVEAQCTVAEITLSVDLPAEAKGTHMSRFVETLQGMLRRSGGETSTLDYPLALRLMRETCARLKADRAYLAFSFPYFLVRTTPVSGIRTTMTYHCTLSGEIDETSRETSSFAPFTLAVTVPVMTVCPCSKAISDEGAHSQRAEIHISSRMSGYIWIEDLIELAEEAGSSPVYSLLKRADEKFVTEYAFAHPCFVEDVARCVAASLTVHPLVSSFHVRVESHESIHAHNAFAYIKG</sequence>
<dbReference type="GO" id="GO:0046654">
    <property type="term" value="P:tetrahydrofolate biosynthetic process"/>
    <property type="evidence" value="ECO:0007669"/>
    <property type="project" value="UniProtKB-UniRule"/>
</dbReference>
<dbReference type="HAMAP" id="MF_01527_B">
    <property type="entry name" value="GTP_cyclohydrol_B"/>
    <property type="match status" value="1"/>
</dbReference>
<name>A0A0X8JSC1_9BACT</name>
<dbReference type="Proteomes" id="UP000063964">
    <property type="component" value="Chromosome"/>
</dbReference>
<protein>
    <recommendedName>
        <fullName evidence="2">GTP cyclohydrolase FolE2</fullName>
        <ecNumber evidence="2">3.5.4.16</ecNumber>
    </recommendedName>
</protein>
<dbReference type="UniPathway" id="UPA00848">
    <property type="reaction ID" value="UER00151"/>
</dbReference>
<comment type="catalytic activity">
    <reaction evidence="2">
        <text>GTP + H2O = 7,8-dihydroneopterin 3'-triphosphate + formate + H(+)</text>
        <dbReference type="Rhea" id="RHEA:17473"/>
        <dbReference type="ChEBI" id="CHEBI:15377"/>
        <dbReference type="ChEBI" id="CHEBI:15378"/>
        <dbReference type="ChEBI" id="CHEBI:15740"/>
        <dbReference type="ChEBI" id="CHEBI:37565"/>
        <dbReference type="ChEBI" id="CHEBI:58462"/>
        <dbReference type="EC" id="3.5.4.16"/>
    </reaction>
</comment>
<evidence type="ECO:0000313" key="3">
    <source>
        <dbReference type="EMBL" id="AMD94005.1"/>
    </source>
</evidence>
<keyword evidence="4" id="KW-1185">Reference proteome</keyword>
<dbReference type="KEGG" id="doa:AXF15_04685"/>
<dbReference type="GO" id="GO:0003934">
    <property type="term" value="F:GTP cyclohydrolase I activity"/>
    <property type="evidence" value="ECO:0007669"/>
    <property type="project" value="UniProtKB-UniRule"/>
</dbReference>
<dbReference type="PANTHER" id="PTHR36445">
    <property type="entry name" value="GTP CYCLOHYDROLASE MPTA"/>
    <property type="match status" value="1"/>
</dbReference>
<dbReference type="InterPro" id="IPR022838">
    <property type="entry name" value="GTP_cyclohydrolase_FolE2"/>
</dbReference>
<organism evidence="3 4">
    <name type="scientific">Desulfomicrobium orale DSM 12838</name>
    <dbReference type="NCBI Taxonomy" id="888061"/>
    <lineage>
        <taxon>Bacteria</taxon>
        <taxon>Pseudomonadati</taxon>
        <taxon>Thermodesulfobacteriota</taxon>
        <taxon>Desulfovibrionia</taxon>
        <taxon>Desulfovibrionales</taxon>
        <taxon>Desulfomicrobiaceae</taxon>
        <taxon>Desulfomicrobium</taxon>
    </lineage>
</organism>
<dbReference type="EMBL" id="CP014230">
    <property type="protein sequence ID" value="AMD94005.1"/>
    <property type="molecule type" value="Genomic_DNA"/>
</dbReference>
<reference evidence="4" key="1">
    <citation type="submission" date="2016-02" db="EMBL/GenBank/DDBJ databases">
        <authorList>
            <person name="Holder M.E."/>
            <person name="Ajami N.J."/>
            <person name="Petrosino J.F."/>
        </authorList>
    </citation>
    <scope>NUCLEOTIDE SEQUENCE [LARGE SCALE GENOMIC DNA]</scope>
    <source>
        <strain evidence="4">DSM 12838</strain>
    </source>
</reference>
<evidence type="ECO:0000256" key="1">
    <source>
        <dbReference type="ARBA" id="ARBA00022801"/>
    </source>
</evidence>
<keyword evidence="1 2" id="KW-0378">Hydrolase</keyword>
<comment type="pathway">
    <text evidence="2">Cofactor biosynthesis; 7,8-dihydroneopterin triphosphate biosynthesis; 7,8-dihydroneopterin triphosphate from GTP: step 1/1.</text>
</comment>
<feature type="site" description="May be catalytically important" evidence="2">
    <location>
        <position position="159"/>
    </location>
</feature>
<dbReference type="STRING" id="888061.AXF15_04685"/>
<comment type="function">
    <text evidence="2">Converts GTP to 7,8-dihydroneopterin triphosphate.</text>
</comment>
<dbReference type="AlphaFoldDB" id="A0A0X8JSC1"/>
<dbReference type="PANTHER" id="PTHR36445:SF1">
    <property type="entry name" value="GTP CYCLOHYDROLASE MPTA"/>
    <property type="match status" value="1"/>
</dbReference>
<gene>
    <name evidence="2" type="primary">folE2</name>
    <name evidence="3" type="ORF">AXF15_04685</name>
</gene>
<evidence type="ECO:0000256" key="2">
    <source>
        <dbReference type="HAMAP-Rule" id="MF_01527"/>
    </source>
</evidence>
<dbReference type="OrthoDB" id="9774824at2"/>
<dbReference type="EC" id="3.5.4.16" evidence="2"/>
<evidence type="ECO:0000313" key="4">
    <source>
        <dbReference type="Proteomes" id="UP000063964"/>
    </source>
</evidence>
<comment type="similarity">
    <text evidence="2">Belongs to the GTP cyclohydrolase IV family.</text>
</comment>
<dbReference type="Pfam" id="PF02649">
    <property type="entry name" value="GCHY-1"/>
    <property type="match status" value="1"/>
</dbReference>
<dbReference type="InterPro" id="IPR003801">
    <property type="entry name" value="GTP_cyclohydrolase_FolE2/MptA"/>
</dbReference>
<proteinExistence type="inferred from homology"/>
<dbReference type="RefSeq" id="WP_066608674.1">
    <property type="nucleotide sequence ID" value="NZ_CP014230.1"/>
</dbReference>